<dbReference type="SMART" id="SM00418">
    <property type="entry name" value="HTH_ARSR"/>
    <property type="match status" value="1"/>
</dbReference>
<evidence type="ECO:0000313" key="3">
    <source>
        <dbReference type="Proteomes" id="UP000279306"/>
    </source>
</evidence>
<dbReference type="NCBIfam" id="NF033788">
    <property type="entry name" value="HTH_metalloreg"/>
    <property type="match status" value="1"/>
</dbReference>
<dbReference type="Pfam" id="PF12840">
    <property type="entry name" value="HTH_20"/>
    <property type="match status" value="1"/>
</dbReference>
<dbReference type="Gene3D" id="1.10.10.10">
    <property type="entry name" value="Winged helix-like DNA-binding domain superfamily/Winged helix DNA-binding domain"/>
    <property type="match status" value="1"/>
</dbReference>
<dbReference type="STRING" id="1791.GCA_001049355_01311"/>
<dbReference type="KEGG" id="mauu:NCTC10437_03174"/>
<dbReference type="PROSITE" id="PS50987">
    <property type="entry name" value="HTH_ARSR_2"/>
    <property type="match status" value="1"/>
</dbReference>
<dbReference type="InterPro" id="IPR001845">
    <property type="entry name" value="HTH_ArsR_DNA-bd_dom"/>
</dbReference>
<sequence length="122" mass="13004">MSTAAATASVFGALGDPHRLDMVIGLCESGPRSTLQVAQAIPLSRQAATKHLQILEAVGVVRSSKQGRERIWTVEPQPLAAAGDYLGALSRRWDGAIDRLTAFVEDQTPSRDHRSDGPRGGT</sequence>
<dbReference type="PANTHER" id="PTHR38600:SF1">
    <property type="entry name" value="TRANSCRIPTIONAL REGULATORY PROTEIN"/>
    <property type="match status" value="1"/>
</dbReference>
<feature type="domain" description="HTH arsR-type" evidence="1">
    <location>
        <begin position="1"/>
        <end position="94"/>
    </location>
</feature>
<accession>A0A448ITJ3</accession>
<gene>
    <name evidence="2" type="ORF">NCTC10437_03174</name>
</gene>
<dbReference type="RefSeq" id="WP_048631214.1">
    <property type="nucleotide sequence ID" value="NZ_CVQQ01000002.1"/>
</dbReference>
<dbReference type="InterPro" id="IPR011991">
    <property type="entry name" value="ArsR-like_HTH"/>
</dbReference>
<dbReference type="PRINTS" id="PR00778">
    <property type="entry name" value="HTHARSR"/>
</dbReference>
<dbReference type="SUPFAM" id="SSF46785">
    <property type="entry name" value="Winged helix' DNA-binding domain"/>
    <property type="match status" value="1"/>
</dbReference>
<protein>
    <submittedName>
        <fullName evidence="2">ArsR family transcriptional regulator</fullName>
    </submittedName>
</protein>
<dbReference type="AlphaFoldDB" id="A0A448ITJ3"/>
<dbReference type="OrthoDB" id="3630048at2"/>
<dbReference type="Proteomes" id="UP000279306">
    <property type="component" value="Chromosome"/>
</dbReference>
<dbReference type="InterPro" id="IPR036388">
    <property type="entry name" value="WH-like_DNA-bd_sf"/>
</dbReference>
<organism evidence="2 3">
    <name type="scientific">Mycolicibacterium aurum</name>
    <name type="common">Mycobacterium aurum</name>
    <dbReference type="NCBI Taxonomy" id="1791"/>
    <lineage>
        <taxon>Bacteria</taxon>
        <taxon>Bacillati</taxon>
        <taxon>Actinomycetota</taxon>
        <taxon>Actinomycetes</taxon>
        <taxon>Mycobacteriales</taxon>
        <taxon>Mycobacteriaceae</taxon>
        <taxon>Mycolicibacterium</taxon>
    </lineage>
</organism>
<dbReference type="EMBL" id="LR134356">
    <property type="protein sequence ID" value="VEG55773.1"/>
    <property type="molecule type" value="Genomic_DNA"/>
</dbReference>
<evidence type="ECO:0000313" key="2">
    <source>
        <dbReference type="EMBL" id="VEG55773.1"/>
    </source>
</evidence>
<reference evidence="2 3" key="1">
    <citation type="submission" date="2018-12" db="EMBL/GenBank/DDBJ databases">
        <authorList>
            <consortium name="Pathogen Informatics"/>
        </authorList>
    </citation>
    <scope>NUCLEOTIDE SEQUENCE [LARGE SCALE GENOMIC DNA]</scope>
    <source>
        <strain evidence="2 3">NCTC10437</strain>
    </source>
</reference>
<keyword evidence="3" id="KW-1185">Reference proteome</keyword>
<evidence type="ECO:0000259" key="1">
    <source>
        <dbReference type="PROSITE" id="PS50987"/>
    </source>
</evidence>
<dbReference type="InterPro" id="IPR036390">
    <property type="entry name" value="WH_DNA-bd_sf"/>
</dbReference>
<dbReference type="PANTHER" id="PTHR38600">
    <property type="entry name" value="TRANSCRIPTIONAL REGULATORY PROTEIN"/>
    <property type="match status" value="1"/>
</dbReference>
<name>A0A448ITJ3_MYCAU</name>
<proteinExistence type="predicted"/>
<dbReference type="GO" id="GO:0003700">
    <property type="term" value="F:DNA-binding transcription factor activity"/>
    <property type="evidence" value="ECO:0007669"/>
    <property type="project" value="InterPro"/>
</dbReference>
<dbReference type="CDD" id="cd00090">
    <property type="entry name" value="HTH_ARSR"/>
    <property type="match status" value="1"/>
</dbReference>